<evidence type="ECO:0000313" key="3">
    <source>
        <dbReference type="Proteomes" id="UP000077266"/>
    </source>
</evidence>
<name>A0A165P896_EXIGL</name>
<protein>
    <submittedName>
        <fullName evidence="2">Uncharacterized protein</fullName>
    </submittedName>
</protein>
<dbReference type="InParanoid" id="A0A165P896"/>
<evidence type="ECO:0000256" key="1">
    <source>
        <dbReference type="SAM" id="Coils"/>
    </source>
</evidence>
<organism evidence="2 3">
    <name type="scientific">Exidia glandulosa HHB12029</name>
    <dbReference type="NCBI Taxonomy" id="1314781"/>
    <lineage>
        <taxon>Eukaryota</taxon>
        <taxon>Fungi</taxon>
        <taxon>Dikarya</taxon>
        <taxon>Basidiomycota</taxon>
        <taxon>Agaricomycotina</taxon>
        <taxon>Agaricomycetes</taxon>
        <taxon>Auriculariales</taxon>
        <taxon>Exidiaceae</taxon>
        <taxon>Exidia</taxon>
    </lineage>
</organism>
<evidence type="ECO:0000313" key="2">
    <source>
        <dbReference type="EMBL" id="KZW01785.1"/>
    </source>
</evidence>
<dbReference type="Proteomes" id="UP000077266">
    <property type="component" value="Unassembled WGS sequence"/>
</dbReference>
<keyword evidence="3" id="KW-1185">Reference proteome</keyword>
<reference evidence="2 3" key="1">
    <citation type="journal article" date="2016" name="Mol. Biol. Evol.">
        <title>Comparative Genomics of Early-Diverging Mushroom-Forming Fungi Provides Insights into the Origins of Lignocellulose Decay Capabilities.</title>
        <authorList>
            <person name="Nagy L.G."/>
            <person name="Riley R."/>
            <person name="Tritt A."/>
            <person name="Adam C."/>
            <person name="Daum C."/>
            <person name="Floudas D."/>
            <person name="Sun H."/>
            <person name="Yadav J.S."/>
            <person name="Pangilinan J."/>
            <person name="Larsson K.H."/>
            <person name="Matsuura K."/>
            <person name="Barry K."/>
            <person name="Labutti K."/>
            <person name="Kuo R."/>
            <person name="Ohm R.A."/>
            <person name="Bhattacharya S.S."/>
            <person name="Shirouzu T."/>
            <person name="Yoshinaga Y."/>
            <person name="Martin F.M."/>
            <person name="Grigoriev I.V."/>
            <person name="Hibbett D.S."/>
        </authorList>
    </citation>
    <scope>NUCLEOTIDE SEQUENCE [LARGE SCALE GENOMIC DNA]</scope>
    <source>
        <strain evidence="2 3">HHB12029</strain>
    </source>
</reference>
<dbReference type="AlphaFoldDB" id="A0A165P896"/>
<accession>A0A165P896</accession>
<keyword evidence="1" id="KW-0175">Coiled coil</keyword>
<proteinExistence type="predicted"/>
<sequence length="128" mass="14257">MLAAESRAHNIQDEPDVQGAYATYYRTQTAVQTAQARFEDATAARRAAEDRARRIIDVDGKQTAVREAQQSLADAEAEVARLERERDDLRAPAPAVNVDVDLDLDLDDPEISEDFAMQQAIAESLRNR</sequence>
<feature type="coiled-coil region" evidence="1">
    <location>
        <begin position="31"/>
        <end position="92"/>
    </location>
</feature>
<gene>
    <name evidence="2" type="ORF">EXIGLDRAFT_716437</name>
</gene>
<dbReference type="EMBL" id="KV425891">
    <property type="protein sequence ID" value="KZW01785.1"/>
    <property type="molecule type" value="Genomic_DNA"/>
</dbReference>